<dbReference type="GO" id="GO:0004089">
    <property type="term" value="F:carbonate dehydratase activity"/>
    <property type="evidence" value="ECO:0007669"/>
    <property type="project" value="UniProtKB-UniRule"/>
</dbReference>
<dbReference type="Pfam" id="PF20687">
    <property type="entry name" value="CsoSCA_N"/>
    <property type="match status" value="1"/>
</dbReference>
<keyword evidence="5" id="KW-0456">Lyase</keyword>
<evidence type="ECO:0000313" key="19">
    <source>
        <dbReference type="Proteomes" id="UP001138768"/>
    </source>
</evidence>
<feature type="compositionally biased region" description="Low complexity" evidence="14">
    <location>
        <begin position="1"/>
        <end position="19"/>
    </location>
</feature>
<dbReference type="Pfam" id="PF08936">
    <property type="entry name" value="CsoSCA_C"/>
    <property type="match status" value="1"/>
</dbReference>
<gene>
    <name evidence="18" type="ORF">CKO42_07345</name>
</gene>
<dbReference type="GO" id="GO:0015977">
    <property type="term" value="P:carbon fixation"/>
    <property type="evidence" value="ECO:0007669"/>
    <property type="project" value="UniProtKB-UniRule"/>
</dbReference>
<keyword evidence="3" id="KW-0479">Metal-binding</keyword>
<evidence type="ECO:0000256" key="6">
    <source>
        <dbReference type="ARBA" id="ARBA00023300"/>
    </source>
</evidence>
<comment type="catalytic activity">
    <reaction evidence="12">
        <text>hydrogencarbonate + H(+) = CO2 + H2O</text>
        <dbReference type="Rhea" id="RHEA:10748"/>
        <dbReference type="ChEBI" id="CHEBI:15377"/>
        <dbReference type="ChEBI" id="CHEBI:15378"/>
        <dbReference type="ChEBI" id="CHEBI:16526"/>
        <dbReference type="ChEBI" id="CHEBI:17544"/>
        <dbReference type="EC" id="4.2.1.1"/>
    </reaction>
</comment>
<feature type="domain" description="Carboxysome Shell Carbonic Anhydrase catalytic" evidence="16">
    <location>
        <begin position="259"/>
        <end position="494"/>
    </location>
</feature>
<protein>
    <recommendedName>
        <fullName evidence="10 13">Carboxysome shell carbonic anhydrase</fullName>
        <ecNumber evidence="2 13">4.2.1.1</ecNumber>
    </recommendedName>
</protein>
<feature type="compositionally biased region" description="Pro residues" evidence="14">
    <location>
        <begin position="82"/>
        <end position="91"/>
    </location>
</feature>
<evidence type="ECO:0000256" key="1">
    <source>
        <dbReference type="ARBA" id="ARBA00001947"/>
    </source>
</evidence>
<dbReference type="InterPro" id="IPR014074">
    <property type="entry name" value="Carboxysome_shell_carb_anhy"/>
</dbReference>
<keyword evidence="4" id="KW-0862">Zinc</keyword>
<evidence type="ECO:0000256" key="5">
    <source>
        <dbReference type="ARBA" id="ARBA00023239"/>
    </source>
</evidence>
<name>A0A9X0W8J8_9GAMM</name>
<evidence type="ECO:0000259" key="17">
    <source>
        <dbReference type="Pfam" id="PF20687"/>
    </source>
</evidence>
<feature type="domain" description="Carboxysome Shell Carbonic Anhydrase N-terminal" evidence="17">
    <location>
        <begin position="154"/>
        <end position="246"/>
    </location>
</feature>
<evidence type="ECO:0000256" key="7">
    <source>
        <dbReference type="ARBA" id="ARBA00023587"/>
    </source>
</evidence>
<dbReference type="NCBIfam" id="TIGR02701">
    <property type="entry name" value="shell_carb_anhy"/>
    <property type="match status" value="1"/>
</dbReference>
<feature type="compositionally biased region" description="Polar residues" evidence="14">
    <location>
        <begin position="118"/>
        <end position="146"/>
    </location>
</feature>
<evidence type="ECO:0000256" key="4">
    <source>
        <dbReference type="ARBA" id="ARBA00022833"/>
    </source>
</evidence>
<evidence type="ECO:0000256" key="2">
    <source>
        <dbReference type="ARBA" id="ARBA00012925"/>
    </source>
</evidence>
<dbReference type="GO" id="GO:0046872">
    <property type="term" value="F:metal ion binding"/>
    <property type="evidence" value="ECO:0007669"/>
    <property type="project" value="UniProtKB-KW"/>
</dbReference>
<dbReference type="Gene3D" id="1.20.120.1310">
    <property type="entry name" value="Carboxysome Shell Carbonic Anhydrase, N-terminal helical domain"/>
    <property type="match status" value="1"/>
</dbReference>
<dbReference type="EMBL" id="NRRY01000008">
    <property type="protein sequence ID" value="MBK1618258.1"/>
    <property type="molecule type" value="Genomic_DNA"/>
</dbReference>
<comment type="caution">
    <text evidence="18">The sequence shown here is derived from an EMBL/GenBank/DDBJ whole genome shotgun (WGS) entry which is preliminary data.</text>
</comment>
<feature type="region of interest" description="Disordered" evidence="14">
    <location>
        <begin position="1"/>
        <end position="146"/>
    </location>
</feature>
<keyword evidence="8" id="KW-1282">Carboxysome</keyword>
<evidence type="ECO:0000259" key="15">
    <source>
        <dbReference type="Pfam" id="PF08936"/>
    </source>
</evidence>
<evidence type="ECO:0000313" key="18">
    <source>
        <dbReference type="EMBL" id="MBK1618258.1"/>
    </source>
</evidence>
<proteinExistence type="inferred from homology"/>
<dbReference type="InterPro" id="IPR048539">
    <property type="entry name" value="CsoSCA_cat"/>
</dbReference>
<dbReference type="EC" id="4.2.1.1" evidence="2 13"/>
<comment type="subcellular location">
    <subcellularLocation>
        <location evidence="7">Carboxysome</location>
    </subcellularLocation>
</comment>
<dbReference type="InterPro" id="IPR048619">
    <property type="entry name" value="CsoSCA_N"/>
</dbReference>
<keyword evidence="6" id="KW-0120">Carbon dioxide fixation</keyword>
<dbReference type="AlphaFoldDB" id="A0A9X0W8J8"/>
<evidence type="ECO:0000256" key="10">
    <source>
        <dbReference type="ARBA" id="ARBA00024121"/>
    </source>
</evidence>
<dbReference type="Proteomes" id="UP001138768">
    <property type="component" value="Unassembled WGS sequence"/>
</dbReference>
<evidence type="ECO:0000259" key="16">
    <source>
        <dbReference type="Pfam" id="PF20686"/>
    </source>
</evidence>
<evidence type="ECO:0000256" key="12">
    <source>
        <dbReference type="ARBA" id="ARBA00048348"/>
    </source>
</evidence>
<comment type="similarity">
    <text evidence="9">Belongs to the beta-class carbonic anhydrase family. CsoSCA subfamily.</text>
</comment>
<evidence type="ECO:0000256" key="3">
    <source>
        <dbReference type="ARBA" id="ARBA00022723"/>
    </source>
</evidence>
<reference evidence="18 19" key="1">
    <citation type="journal article" date="2020" name="Microorganisms">
        <title>Osmotic Adaptation and Compatible Solute Biosynthesis of Phototrophic Bacteria as Revealed from Genome Analyses.</title>
        <authorList>
            <person name="Imhoff J.F."/>
            <person name="Rahn T."/>
            <person name="Kunzel S."/>
            <person name="Keller A."/>
            <person name="Neulinger S.C."/>
        </authorList>
    </citation>
    <scope>NUCLEOTIDE SEQUENCE [LARGE SCALE GENOMIC DNA]</scope>
    <source>
        <strain evidence="18 19">DSM 25653</strain>
    </source>
</reference>
<accession>A0A9X0W8J8</accession>
<dbReference type="InterPro" id="IPR043065">
    <property type="entry name" value="CsoSCA_N_sf"/>
</dbReference>
<dbReference type="GO" id="GO:0031470">
    <property type="term" value="C:carboxysome"/>
    <property type="evidence" value="ECO:0007669"/>
    <property type="project" value="UniProtKB-SubCell"/>
</dbReference>
<feature type="domain" description="Carboxysome Shell Carbonic Anhydrase C-terminal" evidence="15">
    <location>
        <begin position="495"/>
        <end position="611"/>
    </location>
</feature>
<keyword evidence="19" id="KW-1185">Reference proteome</keyword>
<keyword evidence="11" id="KW-1283">Bacterial microcompartment</keyword>
<dbReference type="InterPro" id="IPR048620">
    <property type="entry name" value="CsoSCA_C"/>
</dbReference>
<evidence type="ECO:0000256" key="9">
    <source>
        <dbReference type="ARBA" id="ARBA00024021"/>
    </source>
</evidence>
<comment type="cofactor">
    <cofactor evidence="1">
        <name>Zn(2+)</name>
        <dbReference type="ChEBI" id="CHEBI:29105"/>
    </cofactor>
</comment>
<dbReference type="InterPro" id="IPR043066">
    <property type="entry name" value="CsoSCA_C_sf"/>
</dbReference>
<dbReference type="Gene3D" id="3.30.1330.140">
    <property type="entry name" value="Carboxysome Shell Carbonic Anhydrase, C-terminal domain"/>
    <property type="match status" value="1"/>
</dbReference>
<organism evidence="18 19">
    <name type="scientific">Lamprobacter modestohalophilus</name>
    <dbReference type="NCBI Taxonomy" id="1064514"/>
    <lineage>
        <taxon>Bacteria</taxon>
        <taxon>Pseudomonadati</taxon>
        <taxon>Pseudomonadota</taxon>
        <taxon>Gammaproteobacteria</taxon>
        <taxon>Chromatiales</taxon>
        <taxon>Chromatiaceae</taxon>
        <taxon>Lamprobacter</taxon>
    </lineage>
</organism>
<evidence type="ECO:0000256" key="13">
    <source>
        <dbReference type="NCBIfam" id="TIGR02701"/>
    </source>
</evidence>
<dbReference type="Pfam" id="PF20686">
    <property type="entry name" value="CsoSCA_cat"/>
    <property type="match status" value="1"/>
</dbReference>
<evidence type="ECO:0000256" key="8">
    <source>
        <dbReference type="ARBA" id="ARBA00023669"/>
    </source>
</evidence>
<evidence type="ECO:0000256" key="14">
    <source>
        <dbReference type="SAM" id="MobiDB-lite"/>
    </source>
</evidence>
<evidence type="ECO:0000256" key="11">
    <source>
        <dbReference type="ARBA" id="ARBA00024446"/>
    </source>
</evidence>
<sequence>MPIRSRPSPRSQRLGRSPRGLPSVKRPAESGALPVPATGAVQLDARRSAAASGTAALPETSPRAARARPERPAKVGRGPVRPTRPPRPKPPGLAKVKAKARHASNPSTTLGARPEQLPSRQVETQQAWSQDQNKPQSFGFGSTTLGAGSGQGLHPLTDAAANARLYDYESSVKHAFDHLVPVLKQIASERCEPDFVARAQSIARAELGFELPAYVLEDTWVTGLDMRRLFAACVFETYHRVSDRFFTADPLGGRDGKDFERFLLDCGFHLMDVTPCADGRLAHAISYVLRLPYGRVRRKSYAGSLFDIENTVEKWVETELTRFREGRPNTADSPTRYLKVVMYHGSSVDPVHQGCAAHGSDDAAAASAGLERLRAFRQAIENSFCCGASVDLLLVGLDTDTDAIRVHVPDADGYCDLEHWLDAAKVYEITRGLSPAQARERIKELVRAHAPSKSAGAALSDGLVRLIVGLIENNLSQIDYVRQYHGGSYADIGHAERFIGAGIGFEEIQLRNLTYFAYLSTVEEGAKDIDVGIKIFTGLNVNRGLPVPVIVRHDYHGGVPGARERAVEHCERIAAALKARYPQLCADGMLHCLRAVRDCDAAAPIEIVGSSLQPAASAGH</sequence>